<dbReference type="InterPro" id="IPR022644">
    <property type="entry name" value="De-COase2_N"/>
</dbReference>
<feature type="site" description="Part of a proton relay during catalysis" evidence="13">
    <location>
        <position position="521"/>
    </location>
</feature>
<comment type="subcellular location">
    <subcellularLocation>
        <location evidence="13">Cytoplasm</location>
    </subcellularLocation>
</comment>
<dbReference type="InterPro" id="IPR013785">
    <property type="entry name" value="Aldolase_TIM"/>
</dbReference>
<comment type="function">
    <text evidence="2 13">Catalyzes the condensation of (S)-aspartate-beta-semialdehyde [(S)-ASA] and pyruvate to 4-hydroxy-tetrahydrodipicolinate (HTPA).</text>
</comment>
<evidence type="ECO:0000256" key="13">
    <source>
        <dbReference type="HAMAP-Rule" id="MF_00418"/>
    </source>
</evidence>
<dbReference type="Pfam" id="PF00278">
    <property type="entry name" value="Orn_DAP_Arg_deC"/>
    <property type="match status" value="1"/>
</dbReference>
<feature type="active site" description="Proton donor/acceptor" evidence="13">
    <location>
        <position position="610"/>
    </location>
</feature>
<evidence type="ECO:0000256" key="3">
    <source>
        <dbReference type="ARBA" id="ARBA00005120"/>
    </source>
</evidence>
<comment type="caution">
    <text evidence="13">Was originally thought to be a dihydrodipicolinate synthase (DHDPS), catalyzing the condensation of (S)-aspartate-beta-semialdehyde [(S)-ASA] and pyruvate to dihydrodipicolinate (DHDP). However, it was shown in E.coli that the product of the enzymatic reaction is not dihydrodipicolinate but in fact (4S)-4-hydroxy-2,3,4,5-tetrahydro-(2S)-dipicolinic acid (HTPA), and that the consecutive dehydration reaction leading to DHDP is not spontaneous but catalyzed by DapB.</text>
</comment>
<evidence type="ECO:0000256" key="8">
    <source>
        <dbReference type="ARBA" id="ARBA00022915"/>
    </source>
</evidence>
<dbReference type="GO" id="GO:0008840">
    <property type="term" value="F:4-hydroxy-tetrahydrodipicolinate synthase activity"/>
    <property type="evidence" value="ECO:0007669"/>
    <property type="project" value="UniProtKB-UniRule"/>
</dbReference>
<evidence type="ECO:0000256" key="5">
    <source>
        <dbReference type="ARBA" id="ARBA00022605"/>
    </source>
</evidence>
<evidence type="ECO:0000256" key="9">
    <source>
        <dbReference type="ARBA" id="ARBA00023154"/>
    </source>
</evidence>
<keyword evidence="6" id="KW-0210">Decarboxylase</keyword>
<dbReference type="Proteomes" id="UP000095468">
    <property type="component" value="Unassembled WGS sequence"/>
</dbReference>
<evidence type="ECO:0000256" key="10">
    <source>
        <dbReference type="ARBA" id="ARBA00023239"/>
    </source>
</evidence>
<dbReference type="SUPFAM" id="SSF50621">
    <property type="entry name" value="Alanine racemase C-terminal domain-like"/>
    <property type="match status" value="1"/>
</dbReference>
<dbReference type="HAMAP" id="MF_00418">
    <property type="entry name" value="DapA"/>
    <property type="match status" value="1"/>
</dbReference>
<dbReference type="FunFam" id="3.20.20.10:FF:000003">
    <property type="entry name" value="Diaminopimelate decarboxylase"/>
    <property type="match status" value="1"/>
</dbReference>
<comment type="pathway">
    <text evidence="3 13">Amino-acid biosynthesis; L-lysine biosynthesis via DAP pathway; (S)-tetrahydrodipicolinate from L-aspartate: step 3/4.</text>
</comment>
<dbReference type="GO" id="GO:0008836">
    <property type="term" value="F:diaminopimelate decarboxylase activity"/>
    <property type="evidence" value="ECO:0007669"/>
    <property type="project" value="InterPro"/>
</dbReference>
<dbReference type="InterPro" id="IPR002986">
    <property type="entry name" value="DAP_deCOOHase_LysA"/>
</dbReference>
<dbReference type="PROSITE" id="PS00878">
    <property type="entry name" value="ODR_DC_2_1"/>
    <property type="match status" value="1"/>
</dbReference>
<reference evidence="16 17" key="1">
    <citation type="submission" date="2015-09" db="EMBL/GenBank/DDBJ databases">
        <authorList>
            <consortium name="Pathogen Informatics"/>
        </authorList>
    </citation>
    <scope>NUCLEOTIDE SEQUENCE [LARGE SCALE GENOMIC DNA]</scope>
    <source>
        <strain evidence="16 17">2789STDY5608823</strain>
    </source>
</reference>
<sequence>MALTPNEAYAAKQPFVDKETLEHIVEQFPTPFHLYDEAGIRRNMQEVRDAFAWNPGFKEYFAVKANPNPALISILNEYGCGCDCSSYTELMIARSLGITGHDIMFSSNDTPAADFELADKLGAIVNFDDISHIEFFERVAGPIPKTVSCRFNPGGLFQLSNGIMDNPGDSKYGMTTEQLFESFRMLKAKGAEDFGIHAFLASNTVTNDYYPKLARILFELAVRLERETGAHVAFINLSGGVGIPYLPEQQANDIRAIGEGVHAAYDETLVPAGMGDVAICTEMGRFMMGPYGCLVTKAIHEKQIYKDYIGVDASAVDLIRPAMYGAYHHITVMGQPGGADKATAPVTNTYDITGNLCENNDKFAIDRELPHIDMGDLLVIHDTGAHGYSMGYNYNGRLRSAEVLLRPDGAADLIRRAERPGDYFATLDVLPCGRELLAKSRAESARRRAQDERLAVAAQWNKRIQIAEAKEKNMDIRNLEGSIVALVTPFKKDGSVDFDALERLIDFHLQNGTDAILTLGTTGESATMTDDEDNSVVAAVVKHVAGRVPVIAGSGSNSTQTMLTKSLTYQGLGADGLLLITPYYNKSNEEGIYQHFKTVADAVDIPCILYNIPGRCGCGISERNVERLAAHPNIMGIKEASGNVAYAAKIAHLLSDDFRMYSGEDALTVPLMSLGASGTISVWADVQPQLVHDMCRAYLDGDVARARDIQIAGQPLINALFSEVNPIPVKEALAQMGMIEANYRMPLCPMADDTRSALTDALKGAGLLD</sequence>
<evidence type="ECO:0000256" key="2">
    <source>
        <dbReference type="ARBA" id="ARBA00003294"/>
    </source>
</evidence>
<dbReference type="InterPro" id="IPR022643">
    <property type="entry name" value="De-COase2_C"/>
</dbReference>
<evidence type="ECO:0000256" key="7">
    <source>
        <dbReference type="ARBA" id="ARBA00022898"/>
    </source>
</evidence>
<dbReference type="InterPro" id="IPR022653">
    <property type="entry name" value="De-COase2_pyr-phos_BS"/>
</dbReference>
<feature type="domain" description="Orn/DAP/Arg decarboxylase 2 C-terminal" evidence="14">
    <location>
        <begin position="290"/>
        <end position="384"/>
    </location>
</feature>
<evidence type="ECO:0000256" key="4">
    <source>
        <dbReference type="ARBA" id="ARBA00012086"/>
    </source>
</evidence>
<evidence type="ECO:0000256" key="1">
    <source>
        <dbReference type="ARBA" id="ARBA00001933"/>
    </source>
</evidence>
<organism evidence="16 17">
    <name type="scientific">Collinsella aerofaciens</name>
    <dbReference type="NCBI Taxonomy" id="74426"/>
    <lineage>
        <taxon>Bacteria</taxon>
        <taxon>Bacillati</taxon>
        <taxon>Actinomycetota</taxon>
        <taxon>Coriobacteriia</taxon>
        <taxon>Coriobacteriales</taxon>
        <taxon>Coriobacteriaceae</taxon>
        <taxon>Collinsella</taxon>
    </lineage>
</organism>
<keyword evidence="11 13" id="KW-0704">Schiff base</keyword>
<dbReference type="EMBL" id="CYYP01000015">
    <property type="protein sequence ID" value="CUO45421.1"/>
    <property type="molecule type" value="Genomic_DNA"/>
</dbReference>
<dbReference type="InterPro" id="IPR020624">
    <property type="entry name" value="Schiff_base-form_aldolases_CS"/>
</dbReference>
<dbReference type="Gene3D" id="2.40.37.10">
    <property type="entry name" value="Lyase, Ornithine Decarboxylase, Chain A, domain 1"/>
    <property type="match status" value="1"/>
</dbReference>
<keyword evidence="10 13" id="KW-0456">Lyase</keyword>
<feature type="active site" description="Schiff-base intermediate with substrate" evidence="13">
    <location>
        <position position="638"/>
    </location>
</feature>
<protein>
    <recommendedName>
        <fullName evidence="4 13">4-hydroxy-tetrahydrodipicolinate synthase</fullName>
        <shortName evidence="13">HTPA synthase</shortName>
        <ecNumber evidence="4 13">4.3.3.7</ecNumber>
    </recommendedName>
</protein>
<evidence type="ECO:0000259" key="15">
    <source>
        <dbReference type="Pfam" id="PF02784"/>
    </source>
</evidence>
<dbReference type="PRINTS" id="PR00146">
    <property type="entry name" value="DHPICSNTHASE"/>
</dbReference>
<evidence type="ECO:0000259" key="14">
    <source>
        <dbReference type="Pfam" id="PF00278"/>
    </source>
</evidence>
<dbReference type="SMART" id="SM01130">
    <property type="entry name" value="DHDPS"/>
    <property type="match status" value="1"/>
</dbReference>
<evidence type="ECO:0000313" key="17">
    <source>
        <dbReference type="Proteomes" id="UP000095468"/>
    </source>
</evidence>
<dbReference type="GO" id="GO:0009089">
    <property type="term" value="P:lysine biosynthetic process via diaminopimelate"/>
    <property type="evidence" value="ECO:0007669"/>
    <property type="project" value="UniProtKB-UniRule"/>
</dbReference>
<dbReference type="RefSeq" id="WP_082421932.1">
    <property type="nucleotide sequence ID" value="NZ_CYYP01000015.1"/>
</dbReference>
<dbReference type="UniPathway" id="UPA00034">
    <property type="reaction ID" value="UER00017"/>
</dbReference>
<comment type="similarity">
    <text evidence="13">Belongs to the DapA family.</text>
</comment>
<dbReference type="GO" id="GO:0005737">
    <property type="term" value="C:cytoplasm"/>
    <property type="evidence" value="ECO:0007669"/>
    <property type="project" value="UniProtKB-SubCell"/>
</dbReference>
<keyword evidence="13" id="KW-0963">Cytoplasm</keyword>
<dbReference type="PROSITE" id="PS00665">
    <property type="entry name" value="DHDPS_1"/>
    <property type="match status" value="1"/>
</dbReference>
<evidence type="ECO:0000256" key="11">
    <source>
        <dbReference type="ARBA" id="ARBA00023270"/>
    </source>
</evidence>
<evidence type="ECO:0000256" key="6">
    <source>
        <dbReference type="ARBA" id="ARBA00022793"/>
    </source>
</evidence>
<comment type="cofactor">
    <cofactor evidence="1">
        <name>pyridoxal 5'-phosphate</name>
        <dbReference type="ChEBI" id="CHEBI:597326"/>
    </cofactor>
</comment>
<keyword evidence="7" id="KW-0663">Pyridoxal phosphate</keyword>
<dbReference type="InterPro" id="IPR009006">
    <property type="entry name" value="Ala_racemase/Decarboxylase_C"/>
</dbReference>
<dbReference type="NCBIfam" id="TIGR00674">
    <property type="entry name" value="dapA"/>
    <property type="match status" value="1"/>
</dbReference>
<dbReference type="CDD" id="cd00950">
    <property type="entry name" value="DHDPS"/>
    <property type="match status" value="1"/>
</dbReference>
<comment type="subunit">
    <text evidence="13">Homotetramer; dimer of dimers.</text>
</comment>
<keyword evidence="5 13" id="KW-0028">Amino-acid biosynthesis</keyword>
<evidence type="ECO:0000313" key="16">
    <source>
        <dbReference type="EMBL" id="CUO45421.1"/>
    </source>
</evidence>
<keyword evidence="8 13" id="KW-0220">Diaminopimelate biosynthesis</keyword>
<feature type="site" description="Part of a proton relay during catalysis" evidence="13">
    <location>
        <position position="584"/>
    </location>
</feature>
<dbReference type="AlphaFoldDB" id="A0A174F6W0"/>
<dbReference type="SUPFAM" id="SSF51569">
    <property type="entry name" value="Aldolase"/>
    <property type="match status" value="1"/>
</dbReference>
<dbReference type="Gene3D" id="3.20.20.10">
    <property type="entry name" value="Alanine racemase"/>
    <property type="match status" value="1"/>
</dbReference>
<proteinExistence type="inferred from homology"/>
<accession>A0A174F6W0</accession>
<dbReference type="Pfam" id="PF00701">
    <property type="entry name" value="DHDPS"/>
    <property type="match status" value="1"/>
</dbReference>
<comment type="catalytic activity">
    <reaction evidence="12 13">
        <text>L-aspartate 4-semialdehyde + pyruvate = (2S,4S)-4-hydroxy-2,3,4,5-tetrahydrodipicolinate + H2O + H(+)</text>
        <dbReference type="Rhea" id="RHEA:34171"/>
        <dbReference type="ChEBI" id="CHEBI:15361"/>
        <dbReference type="ChEBI" id="CHEBI:15377"/>
        <dbReference type="ChEBI" id="CHEBI:15378"/>
        <dbReference type="ChEBI" id="CHEBI:67139"/>
        <dbReference type="ChEBI" id="CHEBI:537519"/>
        <dbReference type="EC" id="4.3.3.7"/>
    </reaction>
</comment>
<dbReference type="EC" id="4.3.3.7" evidence="4 13"/>
<feature type="binding site" evidence="13">
    <location>
        <position position="680"/>
    </location>
    <ligand>
        <name>pyruvate</name>
        <dbReference type="ChEBI" id="CHEBI:15361"/>
    </ligand>
</feature>
<keyword evidence="9 13" id="KW-0457">Lysine biosynthesis</keyword>
<dbReference type="PANTHER" id="PTHR43727">
    <property type="entry name" value="DIAMINOPIMELATE DECARBOXYLASE"/>
    <property type="match status" value="1"/>
</dbReference>
<dbReference type="Gene3D" id="3.20.20.70">
    <property type="entry name" value="Aldolase class I"/>
    <property type="match status" value="1"/>
</dbReference>
<gene>
    <name evidence="13 16" type="primary">dapA</name>
    <name evidence="16" type="ORF">ERS852381_01609</name>
</gene>
<dbReference type="Pfam" id="PF02784">
    <property type="entry name" value="Orn_Arg_deC_N"/>
    <property type="match status" value="1"/>
</dbReference>
<dbReference type="InterPro" id="IPR005263">
    <property type="entry name" value="DapA"/>
</dbReference>
<name>A0A174F6W0_9ACTN</name>
<dbReference type="InterPro" id="IPR002220">
    <property type="entry name" value="DapA-like"/>
</dbReference>
<dbReference type="CDD" id="cd06828">
    <property type="entry name" value="PLPDE_III_DapDC"/>
    <property type="match status" value="1"/>
</dbReference>
<evidence type="ECO:0000256" key="12">
    <source>
        <dbReference type="ARBA" id="ARBA00047836"/>
    </source>
</evidence>
<feature type="domain" description="Orn/DAP/Arg decarboxylase 2 N-terminal" evidence="15">
    <location>
        <begin position="39"/>
        <end position="288"/>
    </location>
</feature>
<feature type="binding site" evidence="13">
    <location>
        <position position="522"/>
    </location>
    <ligand>
        <name>pyruvate</name>
        <dbReference type="ChEBI" id="CHEBI:15361"/>
    </ligand>
</feature>
<dbReference type="SUPFAM" id="SSF51419">
    <property type="entry name" value="PLP-binding barrel"/>
    <property type="match status" value="1"/>
</dbReference>
<dbReference type="PANTHER" id="PTHR43727:SF2">
    <property type="entry name" value="GROUP IV DECARBOXYLASE"/>
    <property type="match status" value="1"/>
</dbReference>
<dbReference type="InterPro" id="IPR029066">
    <property type="entry name" value="PLP-binding_barrel"/>
</dbReference>
<dbReference type="GO" id="GO:0019877">
    <property type="term" value="P:diaminopimelate biosynthetic process"/>
    <property type="evidence" value="ECO:0007669"/>
    <property type="project" value="UniProtKB-UniRule"/>
</dbReference>